<dbReference type="InterPro" id="IPR011990">
    <property type="entry name" value="TPR-like_helical_dom_sf"/>
</dbReference>
<feature type="repeat" description="PPR" evidence="5">
    <location>
        <begin position="163"/>
        <end position="197"/>
    </location>
</feature>
<evidence type="ECO:0000256" key="4">
    <source>
        <dbReference type="ARBA" id="ARBA00044511"/>
    </source>
</evidence>
<evidence type="ECO:0000256" key="1">
    <source>
        <dbReference type="ARBA" id="ARBA00006192"/>
    </source>
</evidence>
<comment type="similarity">
    <text evidence="1">Belongs to the CCM1 family.</text>
</comment>
<accession>A0A8H7UMZ2</accession>
<dbReference type="PANTHER" id="PTHR47447">
    <property type="entry name" value="OS03G0856100 PROTEIN"/>
    <property type="match status" value="1"/>
</dbReference>
<dbReference type="Pfam" id="PF01535">
    <property type="entry name" value="PPR"/>
    <property type="match status" value="2"/>
</dbReference>
<comment type="subunit">
    <text evidence="4">Binds to mitochondrial small subunit 15S rRNA.</text>
</comment>
<sequence>MASNALFKRTFLVGNRVHTLSPSCKKAYRLYSSRHAFDKYALSSAPENKPQSTILQALRTRNPNTIWKKYSELEASDELKSLSTELHSLTFQSLKPKNKKAYTTKEMEVVKERLFHIYDKMKMTGVSIDVRDYNHMLKFFGRARDFATCSRIWQELNRANTPNIYSYNLYMYAAVRGGQSSKAFEILDSMRSANVMPNTFTYDTLLKAHGASGELVKMDTLFADVFVQSEKASTSFLSSIALNQSVKPSTATFTTLIDAHGTTGNIEGMMHIYRNMMPQYNVKGDIHVYNALIRWCCQYGQIATAKKIFFDMESTGIKPNVVTFNYLVRHEALKQGRAGAAYQIMQLMQRIYNVRPLQSMYNAIIKVHMKHRRPEEAKEVFREWQTGQMVRLPASRE</sequence>
<evidence type="ECO:0008006" key="8">
    <source>
        <dbReference type="Google" id="ProtNLM"/>
    </source>
</evidence>
<dbReference type="NCBIfam" id="TIGR00756">
    <property type="entry name" value="PPR"/>
    <property type="match status" value="4"/>
</dbReference>
<dbReference type="Proteomes" id="UP000612746">
    <property type="component" value="Unassembled WGS sequence"/>
</dbReference>
<comment type="caution">
    <text evidence="6">The sequence shown here is derived from an EMBL/GenBank/DDBJ whole genome shotgun (WGS) entry which is preliminary data.</text>
</comment>
<dbReference type="Gene3D" id="1.25.40.10">
    <property type="entry name" value="Tetratricopeptide repeat domain"/>
    <property type="match status" value="2"/>
</dbReference>
<protein>
    <recommendedName>
        <fullName evidence="8">Pentatricopeptide repeat-containing protein</fullName>
    </recommendedName>
</protein>
<name>A0A8H7UMZ2_9FUNG</name>
<evidence type="ECO:0000256" key="3">
    <source>
        <dbReference type="ARBA" id="ARBA00044493"/>
    </source>
</evidence>
<proteinExistence type="inferred from homology"/>
<feature type="repeat" description="PPR" evidence="5">
    <location>
        <begin position="285"/>
        <end position="319"/>
    </location>
</feature>
<evidence type="ECO:0000256" key="5">
    <source>
        <dbReference type="PROSITE-ProRule" id="PRU00708"/>
    </source>
</evidence>
<evidence type="ECO:0000256" key="2">
    <source>
        <dbReference type="ARBA" id="ARBA00022737"/>
    </source>
</evidence>
<evidence type="ECO:0000313" key="7">
    <source>
        <dbReference type="Proteomes" id="UP000612746"/>
    </source>
</evidence>
<dbReference type="OrthoDB" id="185373at2759"/>
<dbReference type="AlphaFoldDB" id="A0A8H7UMZ2"/>
<gene>
    <name evidence="6" type="ORF">INT44_005377</name>
</gene>
<keyword evidence="7" id="KW-1185">Reference proteome</keyword>
<evidence type="ECO:0000313" key="6">
    <source>
        <dbReference type="EMBL" id="KAG2187687.1"/>
    </source>
</evidence>
<reference evidence="6" key="1">
    <citation type="submission" date="2020-12" db="EMBL/GenBank/DDBJ databases">
        <title>Metabolic potential, ecology and presence of endohyphal bacteria is reflected in genomic diversity of Mucoromycotina.</title>
        <authorList>
            <person name="Muszewska A."/>
            <person name="Okrasinska A."/>
            <person name="Steczkiewicz K."/>
            <person name="Drgas O."/>
            <person name="Orlowska M."/>
            <person name="Perlinska-Lenart U."/>
            <person name="Aleksandrzak-Piekarczyk T."/>
            <person name="Szatraj K."/>
            <person name="Zielenkiewicz U."/>
            <person name="Pilsyk S."/>
            <person name="Malc E."/>
            <person name="Mieczkowski P."/>
            <person name="Kruszewska J.S."/>
            <person name="Biernat P."/>
            <person name="Pawlowska J."/>
        </authorList>
    </citation>
    <scope>NUCLEOTIDE SEQUENCE</scope>
    <source>
        <strain evidence="6">WA0000051536</strain>
    </source>
</reference>
<organism evidence="6 7">
    <name type="scientific">Umbelopsis vinacea</name>
    <dbReference type="NCBI Taxonomy" id="44442"/>
    <lineage>
        <taxon>Eukaryota</taxon>
        <taxon>Fungi</taxon>
        <taxon>Fungi incertae sedis</taxon>
        <taxon>Mucoromycota</taxon>
        <taxon>Mucoromycotina</taxon>
        <taxon>Umbelopsidomycetes</taxon>
        <taxon>Umbelopsidales</taxon>
        <taxon>Umbelopsidaceae</taxon>
        <taxon>Umbelopsis</taxon>
    </lineage>
</organism>
<dbReference type="PANTHER" id="PTHR47447:SF17">
    <property type="entry name" value="OS12G0638900 PROTEIN"/>
    <property type="match status" value="1"/>
</dbReference>
<keyword evidence="2" id="KW-0677">Repeat</keyword>
<comment type="function">
    <text evidence="3">Regulates mitochondrial small subunit maturation by controlling 15S rRNA 5'-end processing. Localizes to the 5' precursor of the 15S rRNA in a position that is subsequently occupied by mS47 in the mature yeast mtSSU. Uses structure and sequence-specific RNA recognition, binding to a single-stranded region of the precursor and specifically recognizing bases -6 to -1. The exchange of Ccm1 for mS47 is coupled to the irreversible removal of precursor rRNA that is accompanied by conformational changes of the mitoribosomal proteins uS5m and mS26. These conformational changes signal completion of 5'-end rRNA processing through protection of the mature 5'-end of the 15S rRNA and stabilization of mS47. The removal of the 5' precursor together with the dissociation of Ccm1 may be catalyzed by the 5'-3' exoribonuclease Pet127. Involved in the specific removal of group I introns in mitochondrial encoded transcripts.</text>
</comment>
<dbReference type="Pfam" id="PF13041">
    <property type="entry name" value="PPR_2"/>
    <property type="match status" value="2"/>
</dbReference>
<dbReference type="InterPro" id="IPR002885">
    <property type="entry name" value="PPR_rpt"/>
</dbReference>
<dbReference type="PROSITE" id="PS51375">
    <property type="entry name" value="PPR"/>
    <property type="match status" value="2"/>
</dbReference>
<dbReference type="EMBL" id="JAEPRA010000003">
    <property type="protein sequence ID" value="KAG2187687.1"/>
    <property type="molecule type" value="Genomic_DNA"/>
</dbReference>